<proteinExistence type="predicted"/>
<keyword evidence="2" id="KW-0472">Membrane</keyword>
<evidence type="ECO:0000313" key="3">
    <source>
        <dbReference type="EMBL" id="MDT2638144.1"/>
    </source>
</evidence>
<name>A0AAW8TNB4_9ENTE</name>
<dbReference type="AlphaFoldDB" id="A0AAW8TNB4"/>
<accession>A0AAW8TNB4</accession>
<reference evidence="3" key="1">
    <citation type="submission" date="2023-03" db="EMBL/GenBank/DDBJ databases">
        <authorList>
            <person name="Shen W."/>
            <person name="Cai J."/>
        </authorList>
    </citation>
    <scope>NUCLEOTIDE SEQUENCE</scope>
    <source>
        <strain evidence="3">P55-2</strain>
    </source>
</reference>
<evidence type="ECO:0000256" key="2">
    <source>
        <dbReference type="SAM" id="Phobius"/>
    </source>
</evidence>
<evidence type="ECO:0000256" key="1">
    <source>
        <dbReference type="SAM" id="MobiDB-lite"/>
    </source>
</evidence>
<dbReference type="RefSeq" id="WP_311800627.1">
    <property type="nucleotide sequence ID" value="NZ_JARPYS010000026.1"/>
</dbReference>
<organism evidence="3 4">
    <name type="scientific">Enterococcus dongliensis</name>
    <dbReference type="NCBI Taxonomy" id="2559925"/>
    <lineage>
        <taxon>Bacteria</taxon>
        <taxon>Bacillati</taxon>
        <taxon>Bacillota</taxon>
        <taxon>Bacilli</taxon>
        <taxon>Lactobacillales</taxon>
        <taxon>Enterococcaceae</taxon>
        <taxon>Enterococcus</taxon>
    </lineage>
</organism>
<sequence length="419" mass="47439">MYINFQTNKTGLSKILAAKKSYSLVEADEQLKVFARNLPVTKKPNLVTIEIHDEDEMILKSEFVAGTDESSNLLLLVIYLLKTEFPDVDESERADLLQRINLAYKKELEPSKKDHDTSSEKKTERELNTKKESKVSIAEEKPSILVEEPSAINKVVDPKKNDRPRKNLKLPQLKTIRKKPANKAHGLKKQKKLLILAGILLLISGIGIGILSTQSVGSDQIESYSKLVDQGKYSKALTEYPKQEFRLIETLYSQKKSDQLKKLADTNHSNLALFYWAFLNEKWSRVTGIKGISQNTTIQAMRGFAFVKQGKLEEAEIINQVLENETLQDQINQARKEEAYENLRNKDIKSAEVINNKIHDDGLAEDIKVAKSIVNLLKKYESDKENPKLSEAERAEAQNNYDLWAGNLEQLGGKVDGGE</sequence>
<comment type="caution">
    <text evidence="3">The sequence shown here is derived from an EMBL/GenBank/DDBJ whole genome shotgun (WGS) entry which is preliminary data.</text>
</comment>
<keyword evidence="2" id="KW-1133">Transmembrane helix</keyword>
<dbReference type="Proteomes" id="UP001245561">
    <property type="component" value="Unassembled WGS sequence"/>
</dbReference>
<dbReference type="EMBL" id="JARPYT010000019">
    <property type="protein sequence ID" value="MDT2638144.1"/>
    <property type="molecule type" value="Genomic_DNA"/>
</dbReference>
<feature type="region of interest" description="Disordered" evidence="1">
    <location>
        <begin position="108"/>
        <end position="138"/>
    </location>
</feature>
<keyword evidence="2" id="KW-0812">Transmembrane</keyword>
<gene>
    <name evidence="3" type="ORF">P7D36_11635</name>
</gene>
<feature type="transmembrane region" description="Helical" evidence="2">
    <location>
        <begin position="193"/>
        <end position="211"/>
    </location>
</feature>
<evidence type="ECO:0000313" key="4">
    <source>
        <dbReference type="Proteomes" id="UP001245561"/>
    </source>
</evidence>
<protein>
    <submittedName>
        <fullName evidence="3">Uncharacterized protein</fullName>
    </submittedName>
</protein>